<dbReference type="Proteomes" id="UP001515500">
    <property type="component" value="Chromosome 17"/>
</dbReference>
<dbReference type="EC" id="2.3.2.27" evidence="4"/>
<comment type="catalytic activity">
    <reaction evidence="1">
        <text>S-ubiquitinyl-[E2 ubiquitin-conjugating enzyme]-L-cysteine + [acceptor protein]-L-lysine = [E2 ubiquitin-conjugating enzyme]-L-cysteine + N(6)-ubiquitinyl-[acceptor protein]-L-lysine.</text>
        <dbReference type="EC" id="2.3.2.27"/>
    </reaction>
</comment>
<feature type="compositionally biased region" description="Basic residues" evidence="12">
    <location>
        <begin position="9"/>
        <end position="18"/>
    </location>
</feature>
<feature type="domain" description="SIAH-type" evidence="14">
    <location>
        <begin position="116"/>
        <end position="170"/>
    </location>
</feature>
<evidence type="ECO:0000256" key="9">
    <source>
        <dbReference type="ARBA" id="ARBA00022833"/>
    </source>
</evidence>
<evidence type="ECO:0000256" key="11">
    <source>
        <dbReference type="PROSITE-ProRule" id="PRU00455"/>
    </source>
</evidence>
<feature type="compositionally biased region" description="Basic and acidic residues" evidence="12">
    <location>
        <begin position="19"/>
        <end position="32"/>
    </location>
</feature>
<keyword evidence="15" id="KW-1185">Reference proteome</keyword>
<keyword evidence="8" id="KW-0833">Ubl conjugation pathway</keyword>
<dbReference type="AlphaFoldDB" id="A0AB40CZ66"/>
<evidence type="ECO:0000256" key="3">
    <source>
        <dbReference type="ARBA" id="ARBA00009119"/>
    </source>
</evidence>
<evidence type="ECO:0000256" key="1">
    <source>
        <dbReference type="ARBA" id="ARBA00000900"/>
    </source>
</evidence>
<evidence type="ECO:0000256" key="5">
    <source>
        <dbReference type="ARBA" id="ARBA00022679"/>
    </source>
</evidence>
<protein>
    <recommendedName>
        <fullName evidence="4">RING-type E3 ubiquitin transferase</fullName>
        <ecNumber evidence="4">2.3.2.27</ecNumber>
    </recommendedName>
</protein>
<dbReference type="RefSeq" id="XP_039143870.1">
    <property type="nucleotide sequence ID" value="XM_039287936.1"/>
</dbReference>
<proteinExistence type="inferred from homology"/>
<reference evidence="16" key="1">
    <citation type="submission" date="2025-08" db="UniProtKB">
        <authorList>
            <consortium name="RefSeq"/>
        </authorList>
    </citation>
    <scope>IDENTIFICATION</scope>
</reference>
<gene>
    <name evidence="16" type="primary">LOC120280978</name>
</gene>
<evidence type="ECO:0000256" key="2">
    <source>
        <dbReference type="ARBA" id="ARBA00004906"/>
    </source>
</evidence>
<evidence type="ECO:0000256" key="8">
    <source>
        <dbReference type="ARBA" id="ARBA00022786"/>
    </source>
</evidence>
<evidence type="ECO:0000256" key="4">
    <source>
        <dbReference type="ARBA" id="ARBA00012483"/>
    </source>
</evidence>
<feature type="region of interest" description="Disordered" evidence="12">
    <location>
        <begin position="1"/>
        <end position="32"/>
    </location>
</feature>
<evidence type="ECO:0000313" key="16">
    <source>
        <dbReference type="RefSeq" id="XP_039143870.1"/>
    </source>
</evidence>
<comment type="similarity">
    <text evidence="3">Belongs to the SINA (Seven in absentia) family.</text>
</comment>
<dbReference type="Gene3D" id="3.30.40.10">
    <property type="entry name" value="Zinc/RING finger domain, C3HC4 (zinc finger)"/>
    <property type="match status" value="1"/>
</dbReference>
<dbReference type="PROSITE" id="PS50089">
    <property type="entry name" value="ZF_RING_2"/>
    <property type="match status" value="1"/>
</dbReference>
<organism evidence="15 16">
    <name type="scientific">Dioscorea cayennensis subsp. rotundata</name>
    <name type="common">White Guinea yam</name>
    <name type="synonym">Dioscorea rotundata</name>
    <dbReference type="NCBI Taxonomy" id="55577"/>
    <lineage>
        <taxon>Eukaryota</taxon>
        <taxon>Viridiplantae</taxon>
        <taxon>Streptophyta</taxon>
        <taxon>Embryophyta</taxon>
        <taxon>Tracheophyta</taxon>
        <taxon>Spermatophyta</taxon>
        <taxon>Magnoliopsida</taxon>
        <taxon>Liliopsida</taxon>
        <taxon>Dioscoreales</taxon>
        <taxon>Dioscoreaceae</taxon>
        <taxon>Dioscorea</taxon>
    </lineage>
</organism>
<keyword evidence="7 11" id="KW-0863">Zinc-finger</keyword>
<feature type="domain" description="RING-type" evidence="13">
    <location>
        <begin position="63"/>
        <end position="99"/>
    </location>
</feature>
<dbReference type="InterPro" id="IPR049548">
    <property type="entry name" value="Sina-like_RING"/>
</dbReference>
<dbReference type="InterPro" id="IPR013010">
    <property type="entry name" value="Znf_SIAH"/>
</dbReference>
<keyword evidence="5" id="KW-0808">Transferase</keyword>
<dbReference type="SUPFAM" id="SSF49599">
    <property type="entry name" value="TRAF domain-like"/>
    <property type="match status" value="1"/>
</dbReference>
<dbReference type="InterPro" id="IPR001841">
    <property type="entry name" value="Znf_RING"/>
</dbReference>
<dbReference type="CDD" id="cd16571">
    <property type="entry name" value="RING-HC_SIAHs"/>
    <property type="match status" value="1"/>
</dbReference>
<evidence type="ECO:0000313" key="15">
    <source>
        <dbReference type="Proteomes" id="UP001515500"/>
    </source>
</evidence>
<dbReference type="PROSITE" id="PS51081">
    <property type="entry name" value="ZF_SIAH"/>
    <property type="match status" value="1"/>
</dbReference>
<evidence type="ECO:0000256" key="6">
    <source>
        <dbReference type="ARBA" id="ARBA00022723"/>
    </source>
</evidence>
<dbReference type="Pfam" id="PF21361">
    <property type="entry name" value="Sina_ZnF"/>
    <property type="match status" value="1"/>
</dbReference>
<dbReference type="GO" id="GO:0008270">
    <property type="term" value="F:zinc ion binding"/>
    <property type="evidence" value="ECO:0007669"/>
    <property type="project" value="UniProtKB-KW"/>
</dbReference>
<comment type="pathway">
    <text evidence="2">Protein modification; protein ubiquitination.</text>
</comment>
<dbReference type="PANTHER" id="PTHR46632:SF16">
    <property type="entry name" value="E3 UBIQUITIN-PROTEIN LIGASE SINA-LIKE 10"/>
    <property type="match status" value="1"/>
</dbReference>
<keyword evidence="6" id="KW-0479">Metal-binding</keyword>
<evidence type="ECO:0000259" key="13">
    <source>
        <dbReference type="PROSITE" id="PS50089"/>
    </source>
</evidence>
<dbReference type="GeneID" id="120280978"/>
<keyword evidence="9" id="KW-0862">Zinc</keyword>
<evidence type="ECO:0000256" key="10">
    <source>
        <dbReference type="ARBA" id="ARBA00024004"/>
    </source>
</evidence>
<sequence length="289" mass="32515">MEKPSFYRTKNKSIKKRNKVTETNKDPNQEDMLKYKEVASQEKENEEVSRGILVLIKADVFHCPICCHALDPPIHQCQNGHVMCSKCCVNLNGKCPSCSEIIGLIRCLTLEKIIESMEISCSNAGCDAIVSYLDRASHQKSCIYAQCFCPLCSFQGCMSSLSQHVADNHKKSAVQLFSYESCFDVRVTDHELNILIAPDNRLFLLLIKDVAEGVAFSVIGICPAAEDYKFTYKLSVYNHPNYIELRSSGSMTCEWKGVHPKTFLLVPADAFPCHKLQVCVTITKKNMRP</sequence>
<dbReference type="InterPro" id="IPR044286">
    <property type="entry name" value="SINL_plant"/>
</dbReference>
<accession>A0AB40CZ66</accession>
<dbReference type="Pfam" id="PF21362">
    <property type="entry name" value="Sina_RING"/>
    <property type="match status" value="1"/>
</dbReference>
<evidence type="ECO:0000256" key="12">
    <source>
        <dbReference type="SAM" id="MobiDB-lite"/>
    </source>
</evidence>
<evidence type="ECO:0000256" key="7">
    <source>
        <dbReference type="ARBA" id="ARBA00022771"/>
    </source>
</evidence>
<dbReference type="PANTHER" id="PTHR46632">
    <property type="entry name" value="E3 UBIQUITIN-PROTEIN LIGASE SINA-LIKE 4"/>
    <property type="match status" value="1"/>
</dbReference>
<name>A0AB40CZ66_DIOCR</name>
<dbReference type="InterPro" id="IPR013083">
    <property type="entry name" value="Znf_RING/FYVE/PHD"/>
</dbReference>
<comment type="function">
    <text evidence="10">E3 ubiquitin-protein ligase that mediates ubiquitination and subsequent proteasomal degradation of target proteins. E3 ubiquitin ligases accept ubiquitin from an E2 ubiquitin-conjugating enzyme in the form of a thioester and then directly transfers the ubiquitin to targeted substrates. It probably triggers the ubiquitin-mediated degradation of different substrates.</text>
</comment>
<dbReference type="GO" id="GO:0061630">
    <property type="term" value="F:ubiquitin protein ligase activity"/>
    <property type="evidence" value="ECO:0007669"/>
    <property type="project" value="UniProtKB-EC"/>
</dbReference>
<evidence type="ECO:0000259" key="14">
    <source>
        <dbReference type="PROSITE" id="PS51081"/>
    </source>
</evidence>